<sequence>MCWPCPSTGALSEAPARGQGDCKTGLSPGPIKEAAPRWLYIDQQLTATTRLCSMTKAQECTEHMTGGMAQCYLDRVQQQAHSYPPSWCTDLRSCPNTSCTLRHLITGHVASRSVQSERTTRSLKCDDRMTLNPSPRMSSKLHCRVSVSGRKR</sequence>
<reference evidence="1" key="1">
    <citation type="journal article" date="2021" name="New Phytol.">
        <title>Evolutionary innovations through gain and loss of genes in the ectomycorrhizal Boletales.</title>
        <authorList>
            <person name="Wu G."/>
            <person name="Miyauchi S."/>
            <person name="Morin E."/>
            <person name="Kuo A."/>
            <person name="Drula E."/>
            <person name="Varga T."/>
            <person name="Kohler A."/>
            <person name="Feng B."/>
            <person name="Cao Y."/>
            <person name="Lipzen A."/>
            <person name="Daum C."/>
            <person name="Hundley H."/>
            <person name="Pangilinan J."/>
            <person name="Johnson J."/>
            <person name="Barry K."/>
            <person name="LaButti K."/>
            <person name="Ng V."/>
            <person name="Ahrendt S."/>
            <person name="Min B."/>
            <person name="Choi I.G."/>
            <person name="Park H."/>
            <person name="Plett J.M."/>
            <person name="Magnuson J."/>
            <person name="Spatafora J.W."/>
            <person name="Nagy L.G."/>
            <person name="Henrissat B."/>
            <person name="Grigoriev I.V."/>
            <person name="Yang Z.L."/>
            <person name="Xu J."/>
            <person name="Martin F.M."/>
        </authorList>
    </citation>
    <scope>NUCLEOTIDE SEQUENCE</scope>
    <source>
        <strain evidence="1">KUC20120723A-06</strain>
    </source>
</reference>
<name>A0ACB8BGH3_9AGAM</name>
<gene>
    <name evidence="1" type="ORF">BV22DRAFT_471825</name>
</gene>
<keyword evidence="2" id="KW-1185">Reference proteome</keyword>
<protein>
    <submittedName>
        <fullName evidence="1">Uncharacterized protein</fullName>
    </submittedName>
</protein>
<evidence type="ECO:0000313" key="2">
    <source>
        <dbReference type="Proteomes" id="UP000790709"/>
    </source>
</evidence>
<accession>A0ACB8BGH3</accession>
<evidence type="ECO:0000313" key="1">
    <source>
        <dbReference type="EMBL" id="KAH7924966.1"/>
    </source>
</evidence>
<comment type="caution">
    <text evidence="1">The sequence shown here is derived from an EMBL/GenBank/DDBJ whole genome shotgun (WGS) entry which is preliminary data.</text>
</comment>
<dbReference type="EMBL" id="MU266412">
    <property type="protein sequence ID" value="KAH7924966.1"/>
    <property type="molecule type" value="Genomic_DNA"/>
</dbReference>
<organism evidence="1 2">
    <name type="scientific">Leucogyrophana mollusca</name>
    <dbReference type="NCBI Taxonomy" id="85980"/>
    <lineage>
        <taxon>Eukaryota</taxon>
        <taxon>Fungi</taxon>
        <taxon>Dikarya</taxon>
        <taxon>Basidiomycota</taxon>
        <taxon>Agaricomycotina</taxon>
        <taxon>Agaricomycetes</taxon>
        <taxon>Agaricomycetidae</taxon>
        <taxon>Boletales</taxon>
        <taxon>Boletales incertae sedis</taxon>
        <taxon>Leucogyrophana</taxon>
    </lineage>
</organism>
<proteinExistence type="predicted"/>
<dbReference type="Proteomes" id="UP000790709">
    <property type="component" value="Unassembled WGS sequence"/>
</dbReference>